<dbReference type="Pfam" id="PF01116">
    <property type="entry name" value="F_bP_aldolase"/>
    <property type="match status" value="1"/>
</dbReference>
<accession>A0A7V4JQK5</accession>
<dbReference type="EMBL" id="DTEI01000081">
    <property type="protein sequence ID" value="HGU15939.1"/>
    <property type="molecule type" value="Genomic_DNA"/>
</dbReference>
<dbReference type="AlphaFoldDB" id="A0A7V4JQK5"/>
<evidence type="ECO:0000313" key="1">
    <source>
        <dbReference type="EMBL" id="HGU15939.1"/>
    </source>
</evidence>
<dbReference type="Gene3D" id="3.20.20.70">
    <property type="entry name" value="Aldolase class I"/>
    <property type="match status" value="1"/>
</dbReference>
<dbReference type="GO" id="GO:0016832">
    <property type="term" value="F:aldehyde-lyase activity"/>
    <property type="evidence" value="ECO:0007669"/>
    <property type="project" value="InterPro"/>
</dbReference>
<dbReference type="PANTHER" id="PTHR30304:SF0">
    <property type="entry name" value="D-TAGATOSE-1,6-BISPHOSPHATE ALDOLASE SUBUNIT GATY-RELATED"/>
    <property type="match status" value="1"/>
</dbReference>
<dbReference type="PANTHER" id="PTHR30304">
    <property type="entry name" value="D-TAGATOSE-1,6-BISPHOSPHATE ALDOLASE"/>
    <property type="match status" value="1"/>
</dbReference>
<name>A0A7V4JQK5_9BACT</name>
<dbReference type="InterPro" id="IPR050246">
    <property type="entry name" value="Class_II_FBP_aldolase"/>
</dbReference>
<proteinExistence type="predicted"/>
<comment type="caution">
    <text evidence="1">The sequence shown here is derived from an EMBL/GenBank/DDBJ whole genome shotgun (WGS) entry which is preliminary data.</text>
</comment>
<reference evidence="1" key="1">
    <citation type="journal article" date="2020" name="mSystems">
        <title>Genome- and Community-Level Interaction Insights into Carbon Utilization and Element Cycling Functions of Hydrothermarchaeota in Hydrothermal Sediment.</title>
        <authorList>
            <person name="Zhou Z."/>
            <person name="Liu Y."/>
            <person name="Xu W."/>
            <person name="Pan J."/>
            <person name="Luo Z.H."/>
            <person name="Li M."/>
        </authorList>
    </citation>
    <scope>NUCLEOTIDE SEQUENCE [LARGE SCALE GENOMIC DNA]</scope>
    <source>
        <strain evidence="1">SpSt-711</strain>
    </source>
</reference>
<organism evidence="1">
    <name type="scientific">Thermodesulfobacterium geofontis</name>
    <dbReference type="NCBI Taxonomy" id="1295609"/>
    <lineage>
        <taxon>Bacteria</taxon>
        <taxon>Pseudomonadati</taxon>
        <taxon>Thermodesulfobacteriota</taxon>
        <taxon>Thermodesulfobacteria</taxon>
        <taxon>Thermodesulfobacteriales</taxon>
        <taxon>Thermodesulfobacteriaceae</taxon>
        <taxon>Thermodesulfobacterium</taxon>
    </lineage>
</organism>
<dbReference type="InterPro" id="IPR000771">
    <property type="entry name" value="FBA_II"/>
</dbReference>
<gene>
    <name evidence="1" type="ORF">ENU91_04715</name>
</gene>
<protein>
    <submittedName>
        <fullName evidence="1">Aldolase</fullName>
    </submittedName>
</protein>
<dbReference type="SUPFAM" id="SSF51569">
    <property type="entry name" value="Aldolase"/>
    <property type="match status" value="1"/>
</dbReference>
<dbReference type="InterPro" id="IPR013785">
    <property type="entry name" value="Aldolase_TIM"/>
</dbReference>
<dbReference type="GO" id="GO:0008270">
    <property type="term" value="F:zinc ion binding"/>
    <property type="evidence" value="ECO:0007669"/>
    <property type="project" value="InterPro"/>
</dbReference>
<sequence length="423" mass="48717">MEKREILNLLKENPKEIDGLIYRAVFEDSQLLETLQEVLKDFNYKGFSIYPLYKEFSKKFLGFTVPAINIRGMTYDVARTVFKVAKRLKVGAFIFEIAKSEMGYTKQSPLEYATVILSAGFRENFDGPIFIQGDHFQFNRKSYFTDPEREKNNIKNLISEAIFSQFYNIDIDASTLVILEKEDLYEQQKHNYEVTAEMAEFIRAIEPKEININLGGEIGEIGGYNSTPEELRVFMQGFNKVFKGIVGISKISVQTGTSHGGIVLPDGKIATVNLDFNTLKILSKIAREEFGLAGAVQHGASTLPEEYFSLFPESECVEVHLATGFQNFLYDHPALPYEFREKIYSYLKNQFKNEWKEDMTYAQFIYKTRKKGFGAFKKDWWDLPSEVKEKILSDMENLFEKIFKALNVVNTLDLVKSKISSNF</sequence>
<dbReference type="GO" id="GO:0005975">
    <property type="term" value="P:carbohydrate metabolic process"/>
    <property type="evidence" value="ECO:0007669"/>
    <property type="project" value="InterPro"/>
</dbReference>